<dbReference type="Proteomes" id="UP001218188">
    <property type="component" value="Unassembled WGS sequence"/>
</dbReference>
<name>A0AAD6T655_9AGAR</name>
<keyword evidence="5 7" id="KW-0456">Lyase</keyword>
<dbReference type="Gene3D" id="3.90.1150.10">
    <property type="entry name" value="Aspartate Aminotransferase, domain 1"/>
    <property type="match status" value="1"/>
</dbReference>
<sequence length="518" mass="56287">MDVEQFRKAGYAAIDRICDYYTTLQSQPVSSSVQPGYLAPLLPTQPPTQGEDFSIIAADYDKYIMPGLTHWQHPSFFAYFPTAASFEGILGDLYATAAPHPGFNWSCSPASTELEAIVMDWAAKLLGLAPAFHNACGTGGGALQTTASDSALVAAVAARERFVSTHSESDAQTPLNSLVIYVTTQTHSLGLKAARVLGLQVRALEVTTEDRYALRGETLRAALEEDLAVGRKPFILMATVGTTSSGAVDNLPEIQAVLADYPEIWLHIDAAWAGIALCCPETRDELYLDAINAAADSFCTNFHKWGLVNFDASTLWVRDRLTLTRALDITPPFLRTAHGDSGAVIDYRNWHLALGRRFRSLKLWFVLRGFGVQGFQAHVRAGIKLNNTFNALLANSEVLQLITPPSLALTVFRAAPKSTPNGRAGAEAEIEKEKDGNELTHLNALNASFFARLARRPDLAITQTVLNGVFCVRFAIGAARTTEAHVRAAFEVIEEEARAVVKEDLEARETATAAVVHV</sequence>
<protein>
    <submittedName>
        <fullName evidence="8">Pyridoxal phosphate-dependent transferase</fullName>
    </submittedName>
</protein>
<dbReference type="PRINTS" id="PR00800">
    <property type="entry name" value="YHDCRBOXLASE"/>
</dbReference>
<dbReference type="InterPro" id="IPR010977">
    <property type="entry name" value="Aromatic_deC"/>
</dbReference>
<evidence type="ECO:0000313" key="9">
    <source>
        <dbReference type="Proteomes" id="UP001218188"/>
    </source>
</evidence>
<keyword evidence="9" id="KW-1185">Reference proteome</keyword>
<keyword evidence="3" id="KW-0210">Decarboxylase</keyword>
<dbReference type="GO" id="GO:0019752">
    <property type="term" value="P:carboxylic acid metabolic process"/>
    <property type="evidence" value="ECO:0007669"/>
    <property type="project" value="InterPro"/>
</dbReference>
<evidence type="ECO:0000256" key="5">
    <source>
        <dbReference type="ARBA" id="ARBA00023239"/>
    </source>
</evidence>
<keyword evidence="8" id="KW-0808">Transferase</keyword>
<dbReference type="Gene3D" id="3.40.640.10">
    <property type="entry name" value="Type I PLP-dependent aspartate aminotransferase-like (Major domain)"/>
    <property type="match status" value="1"/>
</dbReference>
<comment type="caution">
    <text evidence="8">The sequence shown here is derived from an EMBL/GenBank/DDBJ whole genome shotgun (WGS) entry which is preliminary data.</text>
</comment>
<dbReference type="InterPro" id="IPR002129">
    <property type="entry name" value="PyrdxlP-dep_de-COase"/>
</dbReference>
<dbReference type="Pfam" id="PF00282">
    <property type="entry name" value="Pyridoxal_deC"/>
    <property type="match status" value="1"/>
</dbReference>
<dbReference type="GO" id="GO:0030170">
    <property type="term" value="F:pyridoxal phosphate binding"/>
    <property type="evidence" value="ECO:0007669"/>
    <property type="project" value="InterPro"/>
</dbReference>
<evidence type="ECO:0000313" key="8">
    <source>
        <dbReference type="EMBL" id="KAJ7039190.1"/>
    </source>
</evidence>
<proteinExistence type="inferred from homology"/>
<dbReference type="EMBL" id="JARJCM010000028">
    <property type="protein sequence ID" value="KAJ7039190.1"/>
    <property type="molecule type" value="Genomic_DNA"/>
</dbReference>
<dbReference type="PANTHER" id="PTHR11999:SF70">
    <property type="entry name" value="MIP05841P"/>
    <property type="match status" value="1"/>
</dbReference>
<evidence type="ECO:0000256" key="4">
    <source>
        <dbReference type="ARBA" id="ARBA00022898"/>
    </source>
</evidence>
<evidence type="ECO:0000256" key="1">
    <source>
        <dbReference type="ARBA" id="ARBA00001933"/>
    </source>
</evidence>
<dbReference type="InterPro" id="IPR015424">
    <property type="entry name" value="PyrdxlP-dep_Trfase"/>
</dbReference>
<evidence type="ECO:0000256" key="7">
    <source>
        <dbReference type="RuleBase" id="RU000382"/>
    </source>
</evidence>
<dbReference type="GO" id="GO:0016831">
    <property type="term" value="F:carboxy-lyase activity"/>
    <property type="evidence" value="ECO:0007669"/>
    <property type="project" value="UniProtKB-KW"/>
</dbReference>
<dbReference type="InterPro" id="IPR021115">
    <property type="entry name" value="Pyridoxal-P_BS"/>
</dbReference>
<feature type="modified residue" description="N6-(pyridoxal phosphate)lysine" evidence="6">
    <location>
        <position position="304"/>
    </location>
</feature>
<dbReference type="PROSITE" id="PS00392">
    <property type="entry name" value="DDC_GAD_HDC_YDC"/>
    <property type="match status" value="1"/>
</dbReference>
<dbReference type="GO" id="GO:0016740">
    <property type="term" value="F:transferase activity"/>
    <property type="evidence" value="ECO:0007669"/>
    <property type="project" value="UniProtKB-KW"/>
</dbReference>
<dbReference type="SUPFAM" id="SSF53383">
    <property type="entry name" value="PLP-dependent transferases"/>
    <property type="match status" value="1"/>
</dbReference>
<reference evidence="8" key="1">
    <citation type="submission" date="2023-03" db="EMBL/GenBank/DDBJ databases">
        <title>Massive genome expansion in bonnet fungi (Mycena s.s.) driven by repeated elements and novel gene families across ecological guilds.</title>
        <authorList>
            <consortium name="Lawrence Berkeley National Laboratory"/>
            <person name="Harder C.B."/>
            <person name="Miyauchi S."/>
            <person name="Viragh M."/>
            <person name="Kuo A."/>
            <person name="Thoen E."/>
            <person name="Andreopoulos B."/>
            <person name="Lu D."/>
            <person name="Skrede I."/>
            <person name="Drula E."/>
            <person name="Henrissat B."/>
            <person name="Morin E."/>
            <person name="Kohler A."/>
            <person name="Barry K."/>
            <person name="LaButti K."/>
            <person name="Morin E."/>
            <person name="Salamov A."/>
            <person name="Lipzen A."/>
            <person name="Mereny Z."/>
            <person name="Hegedus B."/>
            <person name="Baldrian P."/>
            <person name="Stursova M."/>
            <person name="Weitz H."/>
            <person name="Taylor A."/>
            <person name="Grigoriev I.V."/>
            <person name="Nagy L.G."/>
            <person name="Martin F."/>
            <person name="Kauserud H."/>
        </authorList>
    </citation>
    <scope>NUCLEOTIDE SEQUENCE</scope>
    <source>
        <strain evidence="8">CBHHK200</strain>
    </source>
</reference>
<dbReference type="PANTHER" id="PTHR11999">
    <property type="entry name" value="GROUP II PYRIDOXAL-5-PHOSPHATE DECARBOXYLASE"/>
    <property type="match status" value="1"/>
</dbReference>
<comment type="similarity">
    <text evidence="2 7">Belongs to the group II decarboxylase family.</text>
</comment>
<comment type="cofactor">
    <cofactor evidence="1 6 7">
        <name>pyridoxal 5'-phosphate</name>
        <dbReference type="ChEBI" id="CHEBI:597326"/>
    </cofactor>
</comment>
<dbReference type="GO" id="GO:0006520">
    <property type="term" value="P:amino acid metabolic process"/>
    <property type="evidence" value="ECO:0007669"/>
    <property type="project" value="InterPro"/>
</dbReference>
<dbReference type="GO" id="GO:0005737">
    <property type="term" value="C:cytoplasm"/>
    <property type="evidence" value="ECO:0007669"/>
    <property type="project" value="TreeGrafter"/>
</dbReference>
<accession>A0AAD6T655</accession>
<evidence type="ECO:0000256" key="3">
    <source>
        <dbReference type="ARBA" id="ARBA00022793"/>
    </source>
</evidence>
<evidence type="ECO:0000256" key="2">
    <source>
        <dbReference type="ARBA" id="ARBA00009533"/>
    </source>
</evidence>
<organism evidence="8 9">
    <name type="scientific">Mycena alexandri</name>
    <dbReference type="NCBI Taxonomy" id="1745969"/>
    <lineage>
        <taxon>Eukaryota</taxon>
        <taxon>Fungi</taxon>
        <taxon>Dikarya</taxon>
        <taxon>Basidiomycota</taxon>
        <taxon>Agaricomycotina</taxon>
        <taxon>Agaricomycetes</taxon>
        <taxon>Agaricomycetidae</taxon>
        <taxon>Agaricales</taxon>
        <taxon>Marasmiineae</taxon>
        <taxon>Mycenaceae</taxon>
        <taxon>Mycena</taxon>
    </lineage>
</organism>
<dbReference type="AlphaFoldDB" id="A0AAD6T655"/>
<dbReference type="Gene3D" id="1.20.1340.10">
    <property type="entry name" value="dopa decarboxylase, N-terminal domain"/>
    <property type="match status" value="1"/>
</dbReference>
<dbReference type="InterPro" id="IPR015422">
    <property type="entry name" value="PyrdxlP-dep_Trfase_small"/>
</dbReference>
<dbReference type="InterPro" id="IPR015421">
    <property type="entry name" value="PyrdxlP-dep_Trfase_major"/>
</dbReference>
<keyword evidence="4 6" id="KW-0663">Pyridoxal phosphate</keyword>
<evidence type="ECO:0000256" key="6">
    <source>
        <dbReference type="PIRSR" id="PIRSR602129-50"/>
    </source>
</evidence>
<gene>
    <name evidence="8" type="ORF">C8F04DRAFT_320775</name>
</gene>